<dbReference type="Proteomes" id="UP001152300">
    <property type="component" value="Unassembled WGS sequence"/>
</dbReference>
<organism evidence="1 2">
    <name type="scientific">Sclerotinia nivalis</name>
    <dbReference type="NCBI Taxonomy" id="352851"/>
    <lineage>
        <taxon>Eukaryota</taxon>
        <taxon>Fungi</taxon>
        <taxon>Dikarya</taxon>
        <taxon>Ascomycota</taxon>
        <taxon>Pezizomycotina</taxon>
        <taxon>Leotiomycetes</taxon>
        <taxon>Helotiales</taxon>
        <taxon>Sclerotiniaceae</taxon>
        <taxon>Sclerotinia</taxon>
    </lineage>
</organism>
<dbReference type="EMBL" id="JAPEIS010000008">
    <property type="protein sequence ID" value="KAJ8063766.1"/>
    <property type="molecule type" value="Genomic_DNA"/>
</dbReference>
<name>A0A9X0DHI5_9HELO</name>
<comment type="caution">
    <text evidence="1">The sequence shown here is derived from an EMBL/GenBank/DDBJ whole genome shotgun (WGS) entry which is preliminary data.</text>
</comment>
<keyword evidence="2" id="KW-1185">Reference proteome</keyword>
<dbReference type="AlphaFoldDB" id="A0A9X0DHI5"/>
<accession>A0A9X0DHI5</accession>
<protein>
    <submittedName>
        <fullName evidence="1">Uncharacterized protein</fullName>
    </submittedName>
</protein>
<evidence type="ECO:0000313" key="1">
    <source>
        <dbReference type="EMBL" id="KAJ8063766.1"/>
    </source>
</evidence>
<sequence>MGVFLGRYQIRWIACVASEGLQLLISHGNDITTIYENSLGLHACFMSHTNFLYENIGEYNLVSLEGTITSLPLPIRNVGERLIIRGSEFEGCETTTRRAHEPTRRQQCVDHDGNMICTDPMPGILDMARALNTPG</sequence>
<dbReference type="OrthoDB" id="3431997at2759"/>
<reference evidence="1" key="1">
    <citation type="submission" date="2022-11" db="EMBL/GenBank/DDBJ databases">
        <title>Genome Resource of Sclerotinia nivalis Strain SnTB1, a Plant Pathogen Isolated from American Ginseng.</title>
        <authorList>
            <person name="Fan S."/>
        </authorList>
    </citation>
    <scope>NUCLEOTIDE SEQUENCE</scope>
    <source>
        <strain evidence="1">SnTB1</strain>
    </source>
</reference>
<evidence type="ECO:0000313" key="2">
    <source>
        <dbReference type="Proteomes" id="UP001152300"/>
    </source>
</evidence>
<gene>
    <name evidence="1" type="ORF">OCU04_007628</name>
</gene>
<proteinExistence type="predicted"/>